<dbReference type="RefSeq" id="WP_143381578.1">
    <property type="nucleotide sequence ID" value="NZ_CP041637.1"/>
</dbReference>
<protein>
    <recommendedName>
        <fullName evidence="3">Probable endolytic peptidoglycan transglycosylase RlpA</fullName>
        <ecNumber evidence="3">4.2.2.-</ecNumber>
    </recommendedName>
</protein>
<keyword evidence="3" id="KW-0732">Signal</keyword>
<dbReference type="InterPro" id="IPR012997">
    <property type="entry name" value="RplA"/>
</dbReference>
<evidence type="ECO:0000313" key="6">
    <source>
        <dbReference type="EMBL" id="QDO94702.1"/>
    </source>
</evidence>
<dbReference type="Pfam" id="PF03330">
    <property type="entry name" value="DPBB_1"/>
    <property type="match status" value="1"/>
</dbReference>
<dbReference type="Proteomes" id="UP000319209">
    <property type="component" value="Chromosome"/>
</dbReference>
<reference evidence="6 7" key="1">
    <citation type="submission" date="2019-07" db="EMBL/GenBank/DDBJ databases">
        <title>Genome sequencing for Formosa sp. PS13.</title>
        <authorList>
            <person name="Park S.-J."/>
        </authorList>
    </citation>
    <scope>NUCLEOTIDE SEQUENCE [LARGE SCALE GENOMIC DNA]</scope>
    <source>
        <strain evidence="6 7">PS13</strain>
    </source>
</reference>
<keyword evidence="7" id="KW-1185">Reference proteome</keyword>
<feature type="signal peptide" evidence="3">
    <location>
        <begin position="1"/>
        <end position="22"/>
    </location>
</feature>
<accession>A0A516GT63</accession>
<name>A0A516GT63_9FLAO</name>
<comment type="function">
    <text evidence="3">Lytic transglycosylase with a strong preference for naked glycan strands that lack stem peptides.</text>
</comment>
<feature type="chain" id="PRO_5022276707" description="Probable endolytic peptidoglycan transglycosylase RlpA" evidence="3">
    <location>
        <begin position="23"/>
        <end position="124"/>
    </location>
</feature>
<gene>
    <name evidence="3" type="primary">rlpA</name>
    <name evidence="6" type="ORF">FNB79_12265</name>
</gene>
<dbReference type="SUPFAM" id="SSF50685">
    <property type="entry name" value="Barwin-like endoglucanases"/>
    <property type="match status" value="1"/>
</dbReference>
<proteinExistence type="inferred from homology"/>
<dbReference type="InterPro" id="IPR036908">
    <property type="entry name" value="RlpA-like_sf"/>
</dbReference>
<evidence type="ECO:0000256" key="4">
    <source>
        <dbReference type="RuleBase" id="RU003495"/>
    </source>
</evidence>
<dbReference type="PANTHER" id="PTHR34183">
    <property type="entry name" value="ENDOLYTIC PEPTIDOGLYCAN TRANSGLYCOSYLASE RLPA"/>
    <property type="match status" value="1"/>
</dbReference>
<organism evidence="6 7">
    <name type="scientific">Formosa sediminum</name>
    <dbReference type="NCBI Taxonomy" id="2594004"/>
    <lineage>
        <taxon>Bacteria</taxon>
        <taxon>Pseudomonadati</taxon>
        <taxon>Bacteroidota</taxon>
        <taxon>Flavobacteriia</taxon>
        <taxon>Flavobacteriales</taxon>
        <taxon>Flavobacteriaceae</taxon>
        <taxon>Formosa</taxon>
    </lineage>
</organism>
<dbReference type="EC" id="4.2.2.-" evidence="3"/>
<evidence type="ECO:0000256" key="1">
    <source>
        <dbReference type="ARBA" id="ARBA00023239"/>
    </source>
</evidence>
<dbReference type="AlphaFoldDB" id="A0A516GT63"/>
<feature type="domain" description="RlpA-like protein double-psi beta-barrel" evidence="5">
    <location>
        <begin position="27"/>
        <end position="114"/>
    </location>
</feature>
<dbReference type="PANTHER" id="PTHR34183:SF8">
    <property type="entry name" value="ENDOLYTIC PEPTIDOGLYCAN TRANSGLYCOSYLASE RLPA-RELATED"/>
    <property type="match status" value="1"/>
</dbReference>
<dbReference type="GO" id="GO:0000270">
    <property type="term" value="P:peptidoglycan metabolic process"/>
    <property type="evidence" value="ECO:0007669"/>
    <property type="project" value="UniProtKB-UniRule"/>
</dbReference>
<dbReference type="InterPro" id="IPR009009">
    <property type="entry name" value="RlpA-like_DPBB"/>
</dbReference>
<dbReference type="CDD" id="cd22268">
    <property type="entry name" value="DPBB_RlpA-like"/>
    <property type="match status" value="1"/>
</dbReference>
<dbReference type="InterPro" id="IPR034718">
    <property type="entry name" value="RlpA"/>
</dbReference>
<dbReference type="Gene3D" id="2.40.40.10">
    <property type="entry name" value="RlpA-like domain"/>
    <property type="match status" value="1"/>
</dbReference>
<dbReference type="GO" id="GO:0008932">
    <property type="term" value="F:lytic endotransglycosylase activity"/>
    <property type="evidence" value="ECO:0007669"/>
    <property type="project" value="UniProtKB-UniRule"/>
</dbReference>
<dbReference type="OrthoDB" id="9779128at2"/>
<evidence type="ECO:0000256" key="3">
    <source>
        <dbReference type="HAMAP-Rule" id="MF_02071"/>
    </source>
</evidence>
<evidence type="ECO:0000313" key="7">
    <source>
        <dbReference type="Proteomes" id="UP000319209"/>
    </source>
</evidence>
<comment type="similarity">
    <text evidence="3 4">Belongs to the RlpA family.</text>
</comment>
<dbReference type="GO" id="GO:0071555">
    <property type="term" value="P:cell wall organization"/>
    <property type="evidence" value="ECO:0007669"/>
    <property type="project" value="UniProtKB-KW"/>
</dbReference>
<keyword evidence="2 3" id="KW-0961">Cell wall biogenesis/degradation</keyword>
<dbReference type="EMBL" id="CP041637">
    <property type="protein sequence ID" value="QDO94702.1"/>
    <property type="molecule type" value="Genomic_DNA"/>
</dbReference>
<keyword evidence="1 3" id="KW-0456">Lyase</keyword>
<dbReference type="NCBIfam" id="TIGR00413">
    <property type="entry name" value="rlpA"/>
    <property type="match status" value="1"/>
</dbReference>
<dbReference type="HAMAP" id="MF_02071">
    <property type="entry name" value="RlpA"/>
    <property type="match status" value="1"/>
</dbReference>
<evidence type="ECO:0000256" key="2">
    <source>
        <dbReference type="ARBA" id="ARBA00023316"/>
    </source>
</evidence>
<evidence type="ECO:0000259" key="5">
    <source>
        <dbReference type="Pfam" id="PF03330"/>
    </source>
</evidence>
<dbReference type="KEGG" id="fop:FNB79_12265"/>
<sequence precursor="true">MKYYIQCFLICCILLSTHLSTAQDIWSGKASFYSDSLQGNYTASGALYNKNAFTAAHLTLPFNTKVRVTNLSNNKSVVVIINDRGPYSNNRIIDLSKAAAKEIGLINDGVAEVKLEVLDNYFTR</sequence>